<evidence type="ECO:0000259" key="2">
    <source>
        <dbReference type="Pfam" id="PF01551"/>
    </source>
</evidence>
<feature type="transmembrane region" description="Helical" evidence="1">
    <location>
        <begin position="20"/>
        <end position="38"/>
    </location>
</feature>
<name>A0A2H0BEX9_UNCKA</name>
<evidence type="ECO:0000313" key="3">
    <source>
        <dbReference type="EMBL" id="PIP56174.1"/>
    </source>
</evidence>
<dbReference type="Proteomes" id="UP000228495">
    <property type="component" value="Unassembled WGS sequence"/>
</dbReference>
<dbReference type="PANTHER" id="PTHR21666">
    <property type="entry name" value="PEPTIDASE-RELATED"/>
    <property type="match status" value="1"/>
</dbReference>
<dbReference type="SUPFAM" id="SSF51261">
    <property type="entry name" value="Duplicated hybrid motif"/>
    <property type="match status" value="1"/>
</dbReference>
<keyword evidence="1" id="KW-0472">Membrane</keyword>
<dbReference type="Pfam" id="PF01551">
    <property type="entry name" value="Peptidase_M23"/>
    <property type="match status" value="1"/>
</dbReference>
<feature type="transmembrane region" description="Helical" evidence="1">
    <location>
        <begin position="50"/>
        <end position="73"/>
    </location>
</feature>
<dbReference type="InterPro" id="IPR050570">
    <property type="entry name" value="Cell_wall_metabolism_enzyme"/>
</dbReference>
<dbReference type="EMBL" id="PCSU01000076">
    <property type="protein sequence ID" value="PIP56174.1"/>
    <property type="molecule type" value="Genomic_DNA"/>
</dbReference>
<dbReference type="InterPro" id="IPR011055">
    <property type="entry name" value="Dup_hybrid_motif"/>
</dbReference>
<comment type="caution">
    <text evidence="3">The sequence shown here is derived from an EMBL/GenBank/DDBJ whole genome shotgun (WGS) entry which is preliminary data.</text>
</comment>
<keyword evidence="1" id="KW-0812">Transmembrane</keyword>
<keyword evidence="1" id="KW-1133">Transmembrane helix</keyword>
<gene>
    <name evidence="3" type="ORF">COX05_04390</name>
</gene>
<organism evidence="3 4">
    <name type="scientific">candidate division WWE3 bacterium CG22_combo_CG10-13_8_21_14_all_39_12</name>
    <dbReference type="NCBI Taxonomy" id="1975094"/>
    <lineage>
        <taxon>Bacteria</taxon>
        <taxon>Katanobacteria</taxon>
    </lineage>
</organism>
<dbReference type="InterPro" id="IPR016047">
    <property type="entry name" value="M23ase_b-sheet_dom"/>
</dbReference>
<evidence type="ECO:0000256" key="1">
    <source>
        <dbReference type="SAM" id="Phobius"/>
    </source>
</evidence>
<proteinExistence type="predicted"/>
<feature type="domain" description="M23ase beta-sheet core" evidence="2">
    <location>
        <begin position="166"/>
        <end position="244"/>
    </location>
</feature>
<evidence type="ECO:0000313" key="4">
    <source>
        <dbReference type="Proteomes" id="UP000228495"/>
    </source>
</evidence>
<protein>
    <recommendedName>
        <fullName evidence="2">M23ase beta-sheet core domain-containing protein</fullName>
    </recommendedName>
</protein>
<dbReference type="GO" id="GO:0004222">
    <property type="term" value="F:metalloendopeptidase activity"/>
    <property type="evidence" value="ECO:0007669"/>
    <property type="project" value="TreeGrafter"/>
</dbReference>
<reference evidence="3 4" key="1">
    <citation type="submission" date="2017-09" db="EMBL/GenBank/DDBJ databases">
        <title>Depth-based differentiation of microbial function through sediment-hosted aquifers and enrichment of novel symbionts in the deep terrestrial subsurface.</title>
        <authorList>
            <person name="Probst A.J."/>
            <person name="Ladd B."/>
            <person name="Jarett J.K."/>
            <person name="Geller-Mcgrath D.E."/>
            <person name="Sieber C.M."/>
            <person name="Emerson J.B."/>
            <person name="Anantharaman K."/>
            <person name="Thomas B.C."/>
            <person name="Malmstrom R."/>
            <person name="Stieglmeier M."/>
            <person name="Klingl A."/>
            <person name="Woyke T."/>
            <person name="Ryan C.M."/>
            <person name="Banfield J.F."/>
        </authorList>
    </citation>
    <scope>NUCLEOTIDE SEQUENCE [LARGE SCALE GENOMIC DNA]</scope>
    <source>
        <strain evidence="3">CG22_combo_CG10-13_8_21_14_all_39_12</strain>
    </source>
</reference>
<sequence length="255" mass="28096">MMALEYANAFKKLKEDPFGFVVDAIITVIVNIFAPFPLPSAVVAQFKVPLIGFVASLAILFFFMIMMVGTLFMSPLIVSSGYWSQFTDLFDNNSGEFETDSAFRSTQVPKVSPFGGSGMEYVAVTAYFLDPSYYLRFGRNHTGIDLVPSGSYYQNSQVYKDTGKVIIFATVNGSVSYYIDQYGGNTIEITSDNGSIKVLYIHFSRVLVESGKVTAGTPIGIMGDTGNATGEHVHYEVRTKNGNNWRAVNPLNHIE</sequence>
<dbReference type="CDD" id="cd12797">
    <property type="entry name" value="M23_peptidase"/>
    <property type="match status" value="1"/>
</dbReference>
<dbReference type="PANTHER" id="PTHR21666:SF270">
    <property type="entry name" value="MUREIN HYDROLASE ACTIVATOR ENVC"/>
    <property type="match status" value="1"/>
</dbReference>
<dbReference type="AlphaFoldDB" id="A0A2H0BEX9"/>
<dbReference type="Gene3D" id="2.70.70.10">
    <property type="entry name" value="Glucose Permease (Domain IIA)"/>
    <property type="match status" value="1"/>
</dbReference>
<accession>A0A2H0BEX9</accession>